<evidence type="ECO:0000313" key="5">
    <source>
        <dbReference type="Proteomes" id="UP000799767"/>
    </source>
</evidence>
<dbReference type="EMBL" id="MU001639">
    <property type="protein sequence ID" value="KAF2480921.1"/>
    <property type="molecule type" value="Genomic_DNA"/>
</dbReference>
<dbReference type="SUPFAM" id="SSF53649">
    <property type="entry name" value="Alkaline phosphatase-like"/>
    <property type="match status" value="1"/>
</dbReference>
<evidence type="ECO:0000313" key="4">
    <source>
        <dbReference type="EMBL" id="KAF2480921.1"/>
    </source>
</evidence>
<dbReference type="GeneID" id="54471119"/>
<comment type="similarity">
    <text evidence="1">Belongs to the sulfatase family.</text>
</comment>
<dbReference type="GO" id="GO:0004065">
    <property type="term" value="F:arylsulfatase activity"/>
    <property type="evidence" value="ECO:0007669"/>
    <property type="project" value="TreeGrafter"/>
</dbReference>
<protein>
    <submittedName>
        <fullName evidence="4">Alkaline-phosphatase-like protein</fullName>
    </submittedName>
</protein>
<dbReference type="Proteomes" id="UP000799767">
    <property type="component" value="Unassembled WGS sequence"/>
</dbReference>
<dbReference type="RefSeq" id="XP_033587491.1">
    <property type="nucleotide sequence ID" value="XM_033730117.1"/>
</dbReference>
<dbReference type="InterPro" id="IPR000917">
    <property type="entry name" value="Sulfatase_N"/>
</dbReference>
<organism evidence="4 5">
    <name type="scientific">Neohortaea acidophila</name>
    <dbReference type="NCBI Taxonomy" id="245834"/>
    <lineage>
        <taxon>Eukaryota</taxon>
        <taxon>Fungi</taxon>
        <taxon>Dikarya</taxon>
        <taxon>Ascomycota</taxon>
        <taxon>Pezizomycotina</taxon>
        <taxon>Dothideomycetes</taxon>
        <taxon>Dothideomycetidae</taxon>
        <taxon>Mycosphaerellales</taxon>
        <taxon>Teratosphaeriaceae</taxon>
        <taxon>Neohortaea</taxon>
    </lineage>
</organism>
<dbReference type="PANTHER" id="PTHR42693">
    <property type="entry name" value="ARYLSULFATASE FAMILY MEMBER"/>
    <property type="match status" value="1"/>
</dbReference>
<evidence type="ECO:0000259" key="3">
    <source>
        <dbReference type="Pfam" id="PF00884"/>
    </source>
</evidence>
<sequence length="509" mass="58353">MRNVAVDSAGGSASKKGHKNVLLIVADDLGLYLGCYGTPKIQTHAIDTLADEGTRFTNAFASTASCSGSRSTIYTGLHTHQNGQYGLEGGRNHFHTYEWVETAPLLFNTLGYQTGIIGKVHVGIPSTYSWEVREESDSRDTRWVSQRAAAFFDKALETDRPFHLTIGWRDPHRDNTREDFGNQRQEVIDAGLQGPGYSTKDVEIKEYMTDLPEVRTELVNYYNSITRMDWGTGWILEALQKRGLDKSTLVVFVSDNGAPFINSKTTMYESGIRLPLIIRQPGQKAGVVNPNMVSFLDILPTCLAWAGRKDDLKTPISYRSPKRLGDSILPILNASEILPAHKWKQHVFGSHTFHEVSNYWPTRYLRTHRYKYHRNIAYKLDFPFAGDLYYSLSWEGYRNQDGPVKIGKRPLQDYIFRTPESLYDLEKDPEEVHNLAYEDEYQDLVKEFRGKMEAWQYETRDSWLYRDGIAVVTLEHFMELGLEVPDRWEFDPKNPGSKHVPIWHPPKSK</sequence>
<dbReference type="Gene3D" id="3.40.720.10">
    <property type="entry name" value="Alkaline Phosphatase, subunit A"/>
    <property type="match status" value="1"/>
</dbReference>
<keyword evidence="2" id="KW-0378">Hydrolase</keyword>
<accession>A0A6A6PMK3</accession>
<proteinExistence type="inferred from homology"/>
<name>A0A6A6PMK3_9PEZI</name>
<dbReference type="AlphaFoldDB" id="A0A6A6PMK3"/>
<feature type="domain" description="Sulfatase N-terminal" evidence="3">
    <location>
        <begin position="19"/>
        <end position="307"/>
    </location>
</feature>
<evidence type="ECO:0000256" key="1">
    <source>
        <dbReference type="ARBA" id="ARBA00008779"/>
    </source>
</evidence>
<keyword evidence="5" id="KW-1185">Reference proteome</keyword>
<gene>
    <name evidence="4" type="ORF">BDY17DRAFT_202563</name>
</gene>
<dbReference type="Pfam" id="PF00884">
    <property type="entry name" value="Sulfatase"/>
    <property type="match status" value="1"/>
</dbReference>
<dbReference type="CDD" id="cd16027">
    <property type="entry name" value="SGSH"/>
    <property type="match status" value="1"/>
</dbReference>
<dbReference type="OrthoDB" id="103349at2759"/>
<dbReference type="PANTHER" id="PTHR42693:SF53">
    <property type="entry name" value="ENDO-4-O-SULFATASE"/>
    <property type="match status" value="1"/>
</dbReference>
<evidence type="ECO:0000256" key="2">
    <source>
        <dbReference type="ARBA" id="ARBA00022801"/>
    </source>
</evidence>
<reference evidence="4" key="1">
    <citation type="journal article" date="2020" name="Stud. Mycol.">
        <title>101 Dothideomycetes genomes: a test case for predicting lifestyles and emergence of pathogens.</title>
        <authorList>
            <person name="Haridas S."/>
            <person name="Albert R."/>
            <person name="Binder M."/>
            <person name="Bloem J."/>
            <person name="Labutti K."/>
            <person name="Salamov A."/>
            <person name="Andreopoulos B."/>
            <person name="Baker S."/>
            <person name="Barry K."/>
            <person name="Bills G."/>
            <person name="Bluhm B."/>
            <person name="Cannon C."/>
            <person name="Castanera R."/>
            <person name="Culley D."/>
            <person name="Daum C."/>
            <person name="Ezra D."/>
            <person name="Gonzalez J."/>
            <person name="Henrissat B."/>
            <person name="Kuo A."/>
            <person name="Liang C."/>
            <person name="Lipzen A."/>
            <person name="Lutzoni F."/>
            <person name="Magnuson J."/>
            <person name="Mondo S."/>
            <person name="Nolan M."/>
            <person name="Ohm R."/>
            <person name="Pangilinan J."/>
            <person name="Park H.-J."/>
            <person name="Ramirez L."/>
            <person name="Alfaro M."/>
            <person name="Sun H."/>
            <person name="Tritt A."/>
            <person name="Yoshinaga Y."/>
            <person name="Zwiers L.-H."/>
            <person name="Turgeon B."/>
            <person name="Goodwin S."/>
            <person name="Spatafora J."/>
            <person name="Crous P."/>
            <person name="Grigoriev I."/>
        </authorList>
    </citation>
    <scope>NUCLEOTIDE SEQUENCE</scope>
    <source>
        <strain evidence="4">CBS 113389</strain>
    </source>
</reference>
<dbReference type="InterPro" id="IPR017850">
    <property type="entry name" value="Alkaline_phosphatase_core_sf"/>
</dbReference>
<dbReference type="InterPro" id="IPR050738">
    <property type="entry name" value="Sulfatase"/>
</dbReference>